<dbReference type="AlphaFoldDB" id="A0AAP8LBJ0"/>
<sequence length="85" mass="9435">MTVINVTRRPHQIRQDNAPDDDRENNQSSAIAVNDNMDMRQQNLFTPCARSGAEGTGNCCRYAVTALPGFIFPDNCIRKIPPITA</sequence>
<comment type="caution">
    <text evidence="2">The sequence shown here is derived from an EMBL/GenBank/DDBJ whole genome shotgun (WGS) entry which is preliminary data.</text>
</comment>
<evidence type="ECO:0000313" key="3">
    <source>
        <dbReference type="Proteomes" id="UP000233549"/>
    </source>
</evidence>
<protein>
    <submittedName>
        <fullName evidence="2">Uncharacterized protein</fullName>
    </submittedName>
</protein>
<name>A0AAP8LBJ0_ECOLX</name>
<gene>
    <name evidence="2" type="ORF">CWS33_23405</name>
</gene>
<organism evidence="2 3">
    <name type="scientific">Escherichia coli</name>
    <dbReference type="NCBI Taxonomy" id="562"/>
    <lineage>
        <taxon>Bacteria</taxon>
        <taxon>Pseudomonadati</taxon>
        <taxon>Pseudomonadota</taxon>
        <taxon>Gammaproteobacteria</taxon>
        <taxon>Enterobacterales</taxon>
        <taxon>Enterobacteriaceae</taxon>
        <taxon>Escherichia</taxon>
    </lineage>
</organism>
<proteinExistence type="predicted"/>
<accession>A0AAP8LBJ0</accession>
<dbReference type="Proteomes" id="UP000233549">
    <property type="component" value="Unassembled WGS sequence"/>
</dbReference>
<dbReference type="EMBL" id="PITP01000034">
    <property type="protein sequence ID" value="PKD86548.1"/>
    <property type="molecule type" value="Genomic_DNA"/>
</dbReference>
<evidence type="ECO:0000313" key="2">
    <source>
        <dbReference type="EMBL" id="PKD86548.1"/>
    </source>
</evidence>
<evidence type="ECO:0000256" key="1">
    <source>
        <dbReference type="SAM" id="MobiDB-lite"/>
    </source>
</evidence>
<feature type="region of interest" description="Disordered" evidence="1">
    <location>
        <begin position="1"/>
        <end position="27"/>
    </location>
</feature>
<reference evidence="2 3" key="1">
    <citation type="submission" date="2017-12" db="EMBL/GenBank/DDBJ databases">
        <title>Rapid rising of carbapenem-resistant Enterobacteriaceae(CRE) and emergence of colistin resistance genemcr-1 in CRE in the hospital of Henan, China.</title>
        <authorList>
            <person name="Sun Q."/>
            <person name="Zhang R."/>
            <person name="Li Y."/>
            <person name="Shen Y."/>
            <person name="Zhang Y."/>
            <person name="Yang J."/>
            <person name="Shu L."/>
            <person name="Zhou H."/>
            <person name="Wang Y."/>
            <person name="Wang B."/>
            <person name="Shen Z."/>
        </authorList>
    </citation>
    <scope>NUCLEOTIDE SEQUENCE [LARGE SCALE GENOMIC DNA]</scope>
    <source>
        <strain evidence="2 3">3512</strain>
    </source>
</reference>